<dbReference type="GO" id="GO:0015171">
    <property type="term" value="F:amino acid transmembrane transporter activity"/>
    <property type="evidence" value="ECO:0007669"/>
    <property type="project" value="TreeGrafter"/>
</dbReference>
<dbReference type="RefSeq" id="WP_093423453.1">
    <property type="nucleotide sequence ID" value="NZ_FOZX01000013.1"/>
</dbReference>
<feature type="transmembrane region" description="Helical" evidence="6">
    <location>
        <begin position="40"/>
        <end position="64"/>
    </location>
</feature>
<feature type="transmembrane region" description="Helical" evidence="6">
    <location>
        <begin position="70"/>
        <end position="89"/>
    </location>
</feature>
<dbReference type="PANTHER" id="PTHR30086">
    <property type="entry name" value="ARGININE EXPORTER PROTEIN ARGO"/>
    <property type="match status" value="1"/>
</dbReference>
<keyword evidence="2" id="KW-1003">Cell membrane</keyword>
<feature type="transmembrane region" description="Helical" evidence="6">
    <location>
        <begin position="6"/>
        <end position="28"/>
    </location>
</feature>
<feature type="transmembrane region" description="Helical" evidence="6">
    <location>
        <begin position="152"/>
        <end position="172"/>
    </location>
</feature>
<feature type="transmembrane region" description="Helical" evidence="6">
    <location>
        <begin position="184"/>
        <end position="202"/>
    </location>
</feature>
<evidence type="ECO:0000256" key="5">
    <source>
        <dbReference type="ARBA" id="ARBA00023136"/>
    </source>
</evidence>
<gene>
    <name evidence="7" type="ORF">SAMN05660874_05329</name>
</gene>
<keyword evidence="4 6" id="KW-1133">Transmembrane helix</keyword>
<sequence length="204" mass="20927">MADALLPMSAGFATCMSLIVSIGAQNAFVLRQGLRRHAVLLVVAICIASDVVLIALGVGGFGALVVRSPLLLTACTVLGGCFLLGYGFLAARRALRPSAALDAGTGAAGSRRSAVLTCLAMTWLNPQTYLETILLIGSVAAGYGAMRWEFGAGALAASCVWFVALGFGARLLTGFFARPSSWRVLDGAIAVMMVSLGTSLLAGL</sequence>
<keyword evidence="8" id="KW-1185">Reference proteome</keyword>
<evidence type="ECO:0000256" key="4">
    <source>
        <dbReference type="ARBA" id="ARBA00022989"/>
    </source>
</evidence>
<dbReference type="EMBL" id="FOZX01000013">
    <property type="protein sequence ID" value="SFT05515.1"/>
    <property type="molecule type" value="Genomic_DNA"/>
</dbReference>
<dbReference type="InterPro" id="IPR001123">
    <property type="entry name" value="LeuE-type"/>
</dbReference>
<evidence type="ECO:0000256" key="2">
    <source>
        <dbReference type="ARBA" id="ARBA00022475"/>
    </source>
</evidence>
<reference evidence="8" key="1">
    <citation type="submission" date="2016-10" db="EMBL/GenBank/DDBJ databases">
        <authorList>
            <person name="Varghese N."/>
            <person name="Submissions S."/>
        </authorList>
    </citation>
    <scope>NUCLEOTIDE SEQUENCE [LARGE SCALE GENOMIC DNA]</scope>
    <source>
        <strain evidence="8">DSM 44771</strain>
    </source>
</reference>
<dbReference type="AlphaFoldDB" id="A0A1I6UVP7"/>
<organism evidence="7 8">
    <name type="scientific">Saccharopolyspora flava</name>
    <dbReference type="NCBI Taxonomy" id="95161"/>
    <lineage>
        <taxon>Bacteria</taxon>
        <taxon>Bacillati</taxon>
        <taxon>Actinomycetota</taxon>
        <taxon>Actinomycetes</taxon>
        <taxon>Pseudonocardiales</taxon>
        <taxon>Pseudonocardiaceae</taxon>
        <taxon>Saccharopolyspora</taxon>
    </lineage>
</organism>
<evidence type="ECO:0000256" key="3">
    <source>
        <dbReference type="ARBA" id="ARBA00022692"/>
    </source>
</evidence>
<dbReference type="PANTHER" id="PTHR30086:SF20">
    <property type="entry name" value="ARGININE EXPORTER PROTEIN ARGO-RELATED"/>
    <property type="match status" value="1"/>
</dbReference>
<comment type="subcellular location">
    <subcellularLocation>
        <location evidence="1">Cell membrane</location>
        <topology evidence="1">Multi-pass membrane protein</topology>
    </subcellularLocation>
</comment>
<keyword evidence="3 6" id="KW-0812">Transmembrane</keyword>
<keyword evidence="5 6" id="KW-0472">Membrane</keyword>
<evidence type="ECO:0000256" key="1">
    <source>
        <dbReference type="ARBA" id="ARBA00004651"/>
    </source>
</evidence>
<name>A0A1I6UVP7_9PSEU</name>
<evidence type="ECO:0000313" key="7">
    <source>
        <dbReference type="EMBL" id="SFT05515.1"/>
    </source>
</evidence>
<proteinExistence type="predicted"/>
<evidence type="ECO:0000256" key="6">
    <source>
        <dbReference type="SAM" id="Phobius"/>
    </source>
</evidence>
<dbReference type="GO" id="GO:0005886">
    <property type="term" value="C:plasma membrane"/>
    <property type="evidence" value="ECO:0007669"/>
    <property type="project" value="UniProtKB-SubCell"/>
</dbReference>
<accession>A0A1I6UVP7</accession>
<protein>
    <submittedName>
        <fullName evidence="7">L-lysine exporter family protein LysE/ArgO</fullName>
    </submittedName>
</protein>
<dbReference type="Proteomes" id="UP000198852">
    <property type="component" value="Unassembled WGS sequence"/>
</dbReference>
<dbReference type="Pfam" id="PF01810">
    <property type="entry name" value="LysE"/>
    <property type="match status" value="1"/>
</dbReference>
<dbReference type="OrthoDB" id="5638726at2"/>
<evidence type="ECO:0000313" key="8">
    <source>
        <dbReference type="Proteomes" id="UP000198852"/>
    </source>
</evidence>